<evidence type="ECO:0008006" key="4">
    <source>
        <dbReference type="Google" id="ProtNLM"/>
    </source>
</evidence>
<protein>
    <recommendedName>
        <fullName evidence="4">DUF485 domain-containing protein</fullName>
    </recommendedName>
</protein>
<gene>
    <name evidence="2" type="ORF">BA724_01850</name>
</gene>
<dbReference type="Pfam" id="PF04341">
    <property type="entry name" value="DUF485"/>
    <property type="match status" value="1"/>
</dbReference>
<keyword evidence="1" id="KW-0472">Membrane</keyword>
<dbReference type="EMBL" id="MAMP01000012">
    <property type="protein sequence ID" value="OES45581.1"/>
    <property type="molecule type" value="Genomic_DNA"/>
</dbReference>
<keyword evidence="3" id="KW-1185">Reference proteome</keyword>
<dbReference type="STRING" id="1714016.BA724_01850"/>
<evidence type="ECO:0000256" key="1">
    <source>
        <dbReference type="SAM" id="Phobius"/>
    </source>
</evidence>
<feature type="transmembrane region" description="Helical" evidence="1">
    <location>
        <begin position="36"/>
        <end position="57"/>
    </location>
</feature>
<dbReference type="PANTHER" id="PTHR38441:SF1">
    <property type="entry name" value="MEMBRANE PROTEIN"/>
    <property type="match status" value="1"/>
</dbReference>
<dbReference type="PANTHER" id="PTHR38441">
    <property type="entry name" value="INTEGRAL MEMBRANE PROTEIN-RELATED"/>
    <property type="match status" value="1"/>
</dbReference>
<evidence type="ECO:0000313" key="3">
    <source>
        <dbReference type="Proteomes" id="UP000095658"/>
    </source>
</evidence>
<reference evidence="2 3" key="1">
    <citation type="submission" date="2016-06" db="EMBL/GenBank/DDBJ databases">
        <title>Domibacillus iocasae genome sequencing.</title>
        <authorList>
            <person name="Verma A."/>
            <person name="Pal Y."/>
            <person name="Ojha A.K."/>
            <person name="Krishnamurthi S."/>
        </authorList>
    </citation>
    <scope>NUCLEOTIDE SEQUENCE [LARGE SCALE GENOMIC DNA]</scope>
    <source>
        <strain evidence="2 3">DSM 29979</strain>
    </source>
</reference>
<organism evidence="2 3">
    <name type="scientific">Domibacillus iocasae</name>
    <dbReference type="NCBI Taxonomy" id="1714016"/>
    <lineage>
        <taxon>Bacteria</taxon>
        <taxon>Bacillati</taxon>
        <taxon>Bacillota</taxon>
        <taxon>Bacilli</taxon>
        <taxon>Bacillales</taxon>
        <taxon>Bacillaceae</taxon>
        <taxon>Domibacillus</taxon>
    </lineage>
</organism>
<dbReference type="AlphaFoldDB" id="A0A1E7DR90"/>
<dbReference type="RefSeq" id="WP_069937579.1">
    <property type="nucleotide sequence ID" value="NZ_MAMP01000012.1"/>
</dbReference>
<dbReference type="OrthoDB" id="2886991at2"/>
<keyword evidence="1" id="KW-0812">Transmembrane</keyword>
<sequence>MEQKVEHVVQPQRNHDYETIAASPEFKSLVRKKNNFLLPVTVFFLLFYFTLPLLTSFSTVLNKPAIGDISWVWIFALAQFIMTWTLCMMYVKKANQFDTEADQVLTKHNKSEGDRL</sequence>
<dbReference type="Proteomes" id="UP000095658">
    <property type="component" value="Unassembled WGS sequence"/>
</dbReference>
<accession>A0A1E7DR90</accession>
<comment type="caution">
    <text evidence="2">The sequence shown here is derived from an EMBL/GenBank/DDBJ whole genome shotgun (WGS) entry which is preliminary data.</text>
</comment>
<feature type="transmembrane region" description="Helical" evidence="1">
    <location>
        <begin position="69"/>
        <end position="91"/>
    </location>
</feature>
<evidence type="ECO:0000313" key="2">
    <source>
        <dbReference type="EMBL" id="OES45581.1"/>
    </source>
</evidence>
<keyword evidence="1" id="KW-1133">Transmembrane helix</keyword>
<dbReference type="InterPro" id="IPR007436">
    <property type="entry name" value="DUF485"/>
</dbReference>
<name>A0A1E7DR90_9BACI</name>
<proteinExistence type="predicted"/>